<dbReference type="RefSeq" id="XP_060048615.1">
    <property type="nucleotide sequence ID" value="XM_060192632.1"/>
</dbReference>
<dbReference type="PANTHER" id="PTHR22799:SF1">
    <property type="entry name" value="C-TYPE LECTIN DOMAIN FAMILY 11 MEMBER A"/>
    <property type="match status" value="1"/>
</dbReference>
<dbReference type="InterPro" id="IPR016186">
    <property type="entry name" value="C-type_lectin-like/link_sf"/>
</dbReference>
<dbReference type="GeneID" id="132539008"/>
<keyword evidence="2" id="KW-0964">Secreted</keyword>
<keyword evidence="3" id="KW-0732">Signal</keyword>
<name>A0ABM3XIH4_ERIEU</name>
<evidence type="ECO:0000256" key="3">
    <source>
        <dbReference type="ARBA" id="ARBA00022729"/>
    </source>
</evidence>
<evidence type="ECO:0000256" key="1">
    <source>
        <dbReference type="ARBA" id="ARBA00004613"/>
    </source>
</evidence>
<gene>
    <name evidence="7" type="primary">LOC132539008</name>
</gene>
<dbReference type="InterPro" id="IPR016187">
    <property type="entry name" value="CTDL_fold"/>
</dbReference>
<keyword evidence="4" id="KW-0430">Lectin</keyword>
<dbReference type="PROSITE" id="PS50041">
    <property type="entry name" value="C_TYPE_LECTIN_2"/>
    <property type="match status" value="1"/>
</dbReference>
<evidence type="ECO:0000259" key="5">
    <source>
        <dbReference type="PROSITE" id="PS50041"/>
    </source>
</evidence>
<feature type="domain" description="C-type lectin" evidence="5">
    <location>
        <begin position="154"/>
        <end position="251"/>
    </location>
</feature>
<organism evidence="6 7">
    <name type="scientific">Erinaceus europaeus</name>
    <name type="common">Western European hedgehog</name>
    <dbReference type="NCBI Taxonomy" id="9365"/>
    <lineage>
        <taxon>Eukaryota</taxon>
        <taxon>Metazoa</taxon>
        <taxon>Chordata</taxon>
        <taxon>Craniata</taxon>
        <taxon>Vertebrata</taxon>
        <taxon>Euteleostomi</taxon>
        <taxon>Mammalia</taxon>
        <taxon>Eutheria</taxon>
        <taxon>Laurasiatheria</taxon>
        <taxon>Eulipotyphla</taxon>
        <taxon>Erinaceidae</taxon>
        <taxon>Erinaceinae</taxon>
        <taxon>Erinaceus</taxon>
    </lineage>
</organism>
<comment type="subcellular location">
    <subcellularLocation>
        <location evidence="1">Secreted</location>
    </subcellularLocation>
</comment>
<dbReference type="SUPFAM" id="SSF56436">
    <property type="entry name" value="C-type lectin-like"/>
    <property type="match status" value="1"/>
</dbReference>
<sequence length="258" mass="29496">MLVNKDTLHIDQNHSFPINLQKSRARIWVQSLALINSEAMMQVITLLLSMMFVLTPSLTSPEQATKHYNRSKLTHEKILHICERNDGQQEQNILENLQTNIDYSDRFELKSLLEELQLQITQTKKALCYCERVELLPLGQSTGTVIFKTGGFEKTFHEAMSICTQAGGQIALPRNREENEVVRRIVNVLGKVAFLSIDDIQTDPMTYTNWKPNTLSNSESSKEYGNDCLEMSLTGNWSKISCDVKRLVICKFELPKLD</sequence>
<dbReference type="PANTHER" id="PTHR22799">
    <property type="entry name" value="TETRANECTIN-RELATED"/>
    <property type="match status" value="1"/>
</dbReference>
<keyword evidence="6" id="KW-1185">Reference proteome</keyword>
<reference evidence="7" key="1">
    <citation type="submission" date="2025-08" db="UniProtKB">
        <authorList>
            <consortium name="RefSeq"/>
        </authorList>
    </citation>
    <scope>IDENTIFICATION</scope>
</reference>
<evidence type="ECO:0000256" key="4">
    <source>
        <dbReference type="ARBA" id="ARBA00022734"/>
    </source>
</evidence>
<evidence type="ECO:0000313" key="6">
    <source>
        <dbReference type="Proteomes" id="UP001652624"/>
    </source>
</evidence>
<evidence type="ECO:0000313" key="7">
    <source>
        <dbReference type="RefSeq" id="XP_060048615.1"/>
    </source>
</evidence>
<evidence type="ECO:0000256" key="2">
    <source>
        <dbReference type="ARBA" id="ARBA00022525"/>
    </source>
</evidence>
<accession>A0ABM3XIH4</accession>
<dbReference type="InterPro" id="IPR001304">
    <property type="entry name" value="C-type_lectin-like"/>
</dbReference>
<dbReference type="Gene3D" id="3.10.100.10">
    <property type="entry name" value="Mannose-Binding Protein A, subunit A"/>
    <property type="match status" value="1"/>
</dbReference>
<proteinExistence type="predicted"/>
<dbReference type="InterPro" id="IPR051663">
    <property type="entry name" value="CLec_Tetranectin-domain"/>
</dbReference>
<dbReference type="Proteomes" id="UP001652624">
    <property type="component" value="Chromosome 6"/>
</dbReference>
<dbReference type="Pfam" id="PF00059">
    <property type="entry name" value="Lectin_C"/>
    <property type="match status" value="1"/>
</dbReference>
<protein>
    <submittedName>
        <fullName evidence="7">Pulmonary surfactant-associated protein D-like</fullName>
    </submittedName>
</protein>